<evidence type="ECO:0000313" key="2">
    <source>
        <dbReference type="Proteomes" id="UP000267027"/>
    </source>
</evidence>
<dbReference type="WBParaSite" id="ACOC_0000058901-mRNA-1">
    <property type="protein sequence ID" value="ACOC_0000058901-mRNA-1"/>
    <property type="gene ID" value="ACOC_0000058901"/>
</dbReference>
<dbReference type="GO" id="GO:1902884">
    <property type="term" value="P:positive regulation of response to oxidative stress"/>
    <property type="evidence" value="ECO:0007669"/>
    <property type="project" value="InterPro"/>
</dbReference>
<accession>A0A0R3PAK0</accession>
<gene>
    <name evidence="1" type="ORF">ACOC_LOCUS590</name>
</gene>
<evidence type="ECO:0000313" key="3">
    <source>
        <dbReference type="WBParaSite" id="ACOC_0000058901-mRNA-1"/>
    </source>
</evidence>
<dbReference type="InterPro" id="IPR007669">
    <property type="entry name" value="Chst-1-like"/>
</dbReference>
<dbReference type="EMBL" id="UYYA01000063">
    <property type="protein sequence ID" value="VDM52175.1"/>
    <property type="molecule type" value="Genomic_DNA"/>
</dbReference>
<name>A0A0R3PAK0_ANGCS</name>
<dbReference type="InterPro" id="IPR005331">
    <property type="entry name" value="Sulfotransferase"/>
</dbReference>
<reference evidence="1 2" key="2">
    <citation type="submission" date="2018-11" db="EMBL/GenBank/DDBJ databases">
        <authorList>
            <consortium name="Pathogen Informatics"/>
        </authorList>
    </citation>
    <scope>NUCLEOTIDE SEQUENCE [LARGE SCALE GENOMIC DNA]</scope>
    <source>
        <strain evidence="1 2">Costa Rica</strain>
    </source>
</reference>
<dbReference type="Proteomes" id="UP000267027">
    <property type="component" value="Unassembled WGS sequence"/>
</dbReference>
<organism evidence="3">
    <name type="scientific">Angiostrongylus costaricensis</name>
    <name type="common">Nematode worm</name>
    <dbReference type="NCBI Taxonomy" id="334426"/>
    <lineage>
        <taxon>Eukaryota</taxon>
        <taxon>Metazoa</taxon>
        <taxon>Ecdysozoa</taxon>
        <taxon>Nematoda</taxon>
        <taxon>Chromadorea</taxon>
        <taxon>Rhabditida</taxon>
        <taxon>Rhabditina</taxon>
        <taxon>Rhabditomorpha</taxon>
        <taxon>Strongyloidea</taxon>
        <taxon>Metastrongylidae</taxon>
        <taxon>Angiostrongylus</taxon>
    </lineage>
</organism>
<dbReference type="PANTHER" id="PTHR22900:SF5">
    <property type="entry name" value="PROTEIN CBG14245"/>
    <property type="match status" value="1"/>
</dbReference>
<evidence type="ECO:0000313" key="1">
    <source>
        <dbReference type="EMBL" id="VDM52175.1"/>
    </source>
</evidence>
<dbReference type="OrthoDB" id="408912at2759"/>
<proteinExistence type="predicted"/>
<reference evidence="3" key="1">
    <citation type="submission" date="2017-02" db="UniProtKB">
        <authorList>
            <consortium name="WormBaseParasite"/>
        </authorList>
    </citation>
    <scope>IDENTIFICATION</scope>
</reference>
<dbReference type="Pfam" id="PF03567">
    <property type="entry name" value="Sulfotransfer_2"/>
    <property type="match status" value="1"/>
</dbReference>
<dbReference type="GO" id="GO:0047756">
    <property type="term" value="F:chondroitin 4-sulfotransferase activity"/>
    <property type="evidence" value="ECO:0007669"/>
    <property type="project" value="InterPro"/>
</dbReference>
<sequence length="124" mass="14906">MVNALAPGKGSSTFIPHRRHLRSGVLQISQNHRNYISQHTLQFKKIGSKQKYWLFLADQIAFAWKYRKSLFQVLRRRTPHETYNSHERVLYENQLRSSPYLMELLVKMFYYDYVTFGYPLPSIY</sequence>
<dbReference type="GO" id="GO:0016020">
    <property type="term" value="C:membrane"/>
    <property type="evidence" value="ECO:0007669"/>
    <property type="project" value="InterPro"/>
</dbReference>
<keyword evidence="2" id="KW-1185">Reference proteome</keyword>
<dbReference type="GO" id="GO:0050650">
    <property type="term" value="P:chondroitin sulfate proteoglycan biosynthetic process"/>
    <property type="evidence" value="ECO:0007669"/>
    <property type="project" value="InterPro"/>
</dbReference>
<dbReference type="AlphaFoldDB" id="A0A0R3PAK0"/>
<dbReference type="PANTHER" id="PTHR22900">
    <property type="entry name" value="PROTEIN CBG14245-RELATED"/>
    <property type="match status" value="1"/>
</dbReference>
<protein>
    <submittedName>
        <fullName evidence="3">BTB domain-containing protein</fullName>
    </submittedName>
</protein>